<evidence type="ECO:0000313" key="1">
    <source>
        <dbReference type="EMBL" id="TLU99154.1"/>
    </source>
</evidence>
<reference evidence="1 2" key="1">
    <citation type="submission" date="2019-05" db="EMBL/GenBank/DDBJ databases">
        <authorList>
            <person name="Qu J.-H."/>
        </authorList>
    </citation>
    <scope>NUCLEOTIDE SEQUENCE [LARGE SCALE GENOMIC DNA]</scope>
    <source>
        <strain evidence="1 2">T17</strain>
    </source>
</reference>
<accession>A0A5R9KSS1</accession>
<evidence type="ECO:0000313" key="2">
    <source>
        <dbReference type="Proteomes" id="UP000306402"/>
    </source>
</evidence>
<keyword evidence="2" id="KW-1185">Reference proteome</keyword>
<name>A0A5R9KSS1_9BACT</name>
<dbReference type="AlphaFoldDB" id="A0A5R9KSS1"/>
<dbReference type="EMBL" id="VCEJ01000005">
    <property type="protein sequence ID" value="TLU99154.1"/>
    <property type="molecule type" value="Genomic_DNA"/>
</dbReference>
<organism evidence="1 2">
    <name type="scientific">Dyadobacter luticola</name>
    <dbReference type="NCBI Taxonomy" id="1979387"/>
    <lineage>
        <taxon>Bacteria</taxon>
        <taxon>Pseudomonadati</taxon>
        <taxon>Bacteroidota</taxon>
        <taxon>Cytophagia</taxon>
        <taxon>Cytophagales</taxon>
        <taxon>Spirosomataceae</taxon>
        <taxon>Dyadobacter</taxon>
    </lineage>
</organism>
<protein>
    <submittedName>
        <fullName evidence="1">Uncharacterized protein</fullName>
    </submittedName>
</protein>
<comment type="caution">
    <text evidence="1">The sequence shown here is derived from an EMBL/GenBank/DDBJ whole genome shotgun (WGS) entry which is preliminary data.</text>
</comment>
<dbReference type="Proteomes" id="UP000306402">
    <property type="component" value="Unassembled WGS sequence"/>
</dbReference>
<dbReference type="OrthoDB" id="963377at2"/>
<proteinExistence type="predicted"/>
<gene>
    <name evidence="1" type="ORF">FEN17_21500</name>
</gene>
<sequence length="90" mass="10404">MHMETSLVVRRRVPIKQRLLDRFGKAREIVGPGWRSELARFDPFFNTREGEAYMRSVAQAYSDNKRGHVDRIECVTLALEKVAGIEGRDL</sequence>